<dbReference type="Pfam" id="PF01243">
    <property type="entry name" value="PNPOx_N"/>
    <property type="match status" value="1"/>
</dbReference>
<name>A0A7C9ISQ7_9BACT</name>
<evidence type="ECO:0000259" key="1">
    <source>
        <dbReference type="Pfam" id="PF01243"/>
    </source>
</evidence>
<dbReference type="InterPro" id="IPR012349">
    <property type="entry name" value="Split_barrel_FMN-bd"/>
</dbReference>
<comment type="caution">
    <text evidence="2">The sequence shown here is derived from an EMBL/GenBank/DDBJ whole genome shotgun (WGS) entry which is preliminary data.</text>
</comment>
<reference evidence="2 3" key="1">
    <citation type="submission" date="2020-01" db="EMBL/GenBank/DDBJ databases">
        <title>Genome sequence of Desulfovibrio aerotolerans DSM 16695(T).</title>
        <authorList>
            <person name="Karnachuk O."/>
            <person name="Avakyan M."/>
            <person name="Mardanov A."/>
            <person name="Kadnikov V."/>
            <person name="Ravin N."/>
        </authorList>
    </citation>
    <scope>NUCLEOTIDE SEQUENCE [LARGE SCALE GENOMIC DNA]</scope>
    <source>
        <strain evidence="2 3">DSM 16695</strain>
    </source>
</reference>
<dbReference type="InterPro" id="IPR011576">
    <property type="entry name" value="Pyridox_Oxase_N"/>
</dbReference>
<dbReference type="SUPFAM" id="SSF50475">
    <property type="entry name" value="FMN-binding split barrel"/>
    <property type="match status" value="1"/>
</dbReference>
<organism evidence="2 3">
    <name type="scientific">Solidesulfovibrio aerotolerans</name>
    <dbReference type="NCBI Taxonomy" id="295255"/>
    <lineage>
        <taxon>Bacteria</taxon>
        <taxon>Pseudomonadati</taxon>
        <taxon>Thermodesulfobacteriota</taxon>
        <taxon>Desulfovibrionia</taxon>
        <taxon>Desulfovibrionales</taxon>
        <taxon>Desulfovibrionaceae</taxon>
        <taxon>Solidesulfovibrio</taxon>
    </lineage>
</organism>
<dbReference type="RefSeq" id="WP_160960832.1">
    <property type="nucleotide sequence ID" value="NZ_WVUD01000015.1"/>
</dbReference>
<keyword evidence="3" id="KW-1185">Reference proteome</keyword>
<proteinExistence type="predicted"/>
<evidence type="ECO:0000313" key="2">
    <source>
        <dbReference type="EMBL" id="MYL83507.1"/>
    </source>
</evidence>
<feature type="domain" description="Pyridoxamine 5'-phosphate oxidase N-terminal" evidence="1">
    <location>
        <begin position="7"/>
        <end position="139"/>
    </location>
</feature>
<accession>A0A7C9ISQ7</accession>
<dbReference type="Proteomes" id="UP000482487">
    <property type="component" value="Unassembled WGS sequence"/>
</dbReference>
<gene>
    <name evidence="2" type="ORF">GTA51_10260</name>
</gene>
<dbReference type="EMBL" id="WVUD01000015">
    <property type="protein sequence ID" value="MYL83507.1"/>
    <property type="molecule type" value="Genomic_DNA"/>
</dbReference>
<evidence type="ECO:0000313" key="3">
    <source>
        <dbReference type="Proteomes" id="UP000482487"/>
    </source>
</evidence>
<dbReference type="Gene3D" id="2.30.110.10">
    <property type="entry name" value="Electron Transport, Fmn-binding Protein, Chain A"/>
    <property type="match status" value="1"/>
</dbReference>
<dbReference type="OrthoDB" id="8705255at2"/>
<protein>
    <recommendedName>
        <fullName evidence="1">Pyridoxamine 5'-phosphate oxidase N-terminal domain-containing protein</fullName>
    </recommendedName>
</protein>
<sequence>MEPEAVEAAIRRLLAETTAMTLATSLSGVPWAATVYFAPDGFDLVFLSSPNSRHGRTLAANPACAATVSPETASWRDIRGLQLEGRAAAVTGLAAKARAMAAYCAKFPFVEALLADPGEAARRMGKVSAHVLRPTAIRYLDNTLGFGTRWLMRLGDGRPLGPPERENPD</sequence>
<dbReference type="AlphaFoldDB" id="A0A7C9ISQ7"/>